<accession>A0A8S0WT67</accession>
<name>A0A8S0WT67_CYCAE</name>
<dbReference type="InterPro" id="IPR036291">
    <property type="entry name" value="NAD(P)-bd_dom_sf"/>
</dbReference>
<evidence type="ECO:0000259" key="3">
    <source>
        <dbReference type="Pfam" id="PF01370"/>
    </source>
</evidence>
<feature type="domain" description="NAD-dependent epimerase/dehydratase" evidence="3">
    <location>
        <begin position="69"/>
        <end position="185"/>
    </location>
</feature>
<proteinExistence type="inferred from homology"/>
<dbReference type="InterPro" id="IPR001509">
    <property type="entry name" value="Epimerase_deHydtase"/>
</dbReference>
<dbReference type="Proteomes" id="UP000467700">
    <property type="component" value="Unassembled WGS sequence"/>
</dbReference>
<reference evidence="4 5" key="1">
    <citation type="submission" date="2020-01" db="EMBL/GenBank/DDBJ databases">
        <authorList>
            <person name="Gupta K D."/>
        </authorList>
    </citation>
    <scope>NUCLEOTIDE SEQUENCE [LARGE SCALE GENOMIC DNA]</scope>
</reference>
<dbReference type="Pfam" id="PF01370">
    <property type="entry name" value="Epimerase"/>
    <property type="match status" value="1"/>
</dbReference>
<comment type="similarity">
    <text evidence="2">Belongs to the NAD(P)-dependent epimerase/dehydratase family. Dihydroflavonol-4-reductase subfamily.</text>
</comment>
<evidence type="ECO:0000313" key="5">
    <source>
        <dbReference type="Proteomes" id="UP000467700"/>
    </source>
</evidence>
<dbReference type="PANTHER" id="PTHR10366:SF564">
    <property type="entry name" value="STEROL-4-ALPHA-CARBOXYLATE 3-DEHYDROGENASE, DECARBOXYLATING"/>
    <property type="match status" value="1"/>
</dbReference>
<sequence>MRLFERSIKSHNGTSGSLTVYNDVLQAPKTQEPLFVQVPVKALYHYPTRIYKRNGRRTPLDHWCFRTRGFRVLAEALQAGYRARAVVRKAEQVTKIKATKSISPYADKVEFAVVPDLSVDGAFDAHTAGVSYILHVAAQQFTSVDVPIDVAEFAKSNVKFTENILEAAAKAPSVKRVLITSSVTTLFTGEGLQGDSDLVLSWKSEVAKDLVSPHPEKAVGPIAYVISKVLSAKLVEKFVEERKPHFTVASILLGTTIGRFELASESKELVSGSNIVPLAPLLGFPFPPTQSVFIHIDDAAQSHIKALTIDIAPGTVRKIVPVYNTAANPDAFTWDDSIAIVKKHFPGVIESGAFPLGGTVPKRKCLVDSSEDEKVLGLKFKTYEEAVVDLITQFLTLAQAAQAAAAASA</sequence>
<evidence type="ECO:0000313" key="4">
    <source>
        <dbReference type="EMBL" id="CAA7270597.1"/>
    </source>
</evidence>
<keyword evidence="5" id="KW-1185">Reference proteome</keyword>
<comment type="caution">
    <text evidence="4">The sequence shown here is derived from an EMBL/GenBank/DDBJ whole genome shotgun (WGS) entry which is preliminary data.</text>
</comment>
<dbReference type="AlphaFoldDB" id="A0A8S0WT67"/>
<dbReference type="SUPFAM" id="SSF51735">
    <property type="entry name" value="NAD(P)-binding Rossmann-fold domains"/>
    <property type="match status" value="1"/>
</dbReference>
<evidence type="ECO:0000256" key="2">
    <source>
        <dbReference type="ARBA" id="ARBA00023445"/>
    </source>
</evidence>
<protein>
    <recommendedName>
        <fullName evidence="3">NAD-dependent epimerase/dehydratase domain-containing protein</fullName>
    </recommendedName>
</protein>
<dbReference type="Gene3D" id="3.40.50.720">
    <property type="entry name" value="NAD(P)-binding Rossmann-like Domain"/>
    <property type="match status" value="1"/>
</dbReference>
<dbReference type="PANTHER" id="PTHR10366">
    <property type="entry name" value="NAD DEPENDENT EPIMERASE/DEHYDRATASE"/>
    <property type="match status" value="1"/>
</dbReference>
<dbReference type="EMBL" id="CACVBS010000091">
    <property type="protein sequence ID" value="CAA7270597.1"/>
    <property type="molecule type" value="Genomic_DNA"/>
</dbReference>
<organism evidence="4 5">
    <name type="scientific">Cyclocybe aegerita</name>
    <name type="common">Black poplar mushroom</name>
    <name type="synonym">Agrocybe aegerita</name>
    <dbReference type="NCBI Taxonomy" id="1973307"/>
    <lineage>
        <taxon>Eukaryota</taxon>
        <taxon>Fungi</taxon>
        <taxon>Dikarya</taxon>
        <taxon>Basidiomycota</taxon>
        <taxon>Agaricomycotina</taxon>
        <taxon>Agaricomycetes</taxon>
        <taxon>Agaricomycetidae</taxon>
        <taxon>Agaricales</taxon>
        <taxon>Agaricineae</taxon>
        <taxon>Bolbitiaceae</taxon>
        <taxon>Cyclocybe</taxon>
    </lineage>
</organism>
<gene>
    <name evidence="4" type="ORF">AAE3_LOCUS12841</name>
</gene>
<dbReference type="GO" id="GO:0016616">
    <property type="term" value="F:oxidoreductase activity, acting on the CH-OH group of donors, NAD or NADP as acceptor"/>
    <property type="evidence" value="ECO:0007669"/>
    <property type="project" value="TreeGrafter"/>
</dbReference>
<dbReference type="OrthoDB" id="2735536at2759"/>
<evidence type="ECO:0000256" key="1">
    <source>
        <dbReference type="ARBA" id="ARBA00023002"/>
    </source>
</evidence>
<keyword evidence="1" id="KW-0560">Oxidoreductase</keyword>
<dbReference type="InterPro" id="IPR050425">
    <property type="entry name" value="NAD(P)_dehydrat-like"/>
</dbReference>